<sequence>MENMASTKKIYLVGGAVRDMLLNLPLNDKDYVAVGYTQEDFSHLRRVGKSFPVFLQDNSTQIALARKEFKIDKGYNGFSFEIENVSLEEDLKRRDLTINALAYDEEEQKIIDYFGGKEDLKNKILRHVSKAFCEDPLRILRLARFRARFGEEWRIHPSTKELVYSMKETLKELEPNRVYKEVENAMQHPKSALFFSTLLELKVLKYAFPNLYKTPTLLHNLSTLQKLDNQALLLKFAALFLNSTHLDLQIPKKILNPLLLLLKNQESFKNLAQIPPKTLLNLLESYKDIHLLKQQIKLHNAQTNTPLKAKWILSTYKKLKNYSIKEWLYSQKQPIPPLVIKEKIQQDKYLLLLQALKTQPYKTSIF</sequence>
<evidence type="ECO:0000256" key="8">
    <source>
        <dbReference type="ARBA" id="ARBA00022840"/>
    </source>
</evidence>
<evidence type="ECO:0000256" key="1">
    <source>
        <dbReference type="ARBA" id="ARBA00001946"/>
    </source>
</evidence>
<keyword evidence="8" id="KW-0067">ATP-binding</keyword>
<dbReference type="GO" id="GO:0003723">
    <property type="term" value="F:RNA binding"/>
    <property type="evidence" value="ECO:0007669"/>
    <property type="project" value="UniProtKB-KW"/>
</dbReference>
<dbReference type="InterPro" id="IPR050124">
    <property type="entry name" value="tRNA_CCA-adding_enzyme"/>
</dbReference>
<reference evidence="14 15" key="1">
    <citation type="submission" date="2017-03" db="EMBL/GenBank/DDBJ databases">
        <title>Genomic and clinical evidence uncovers the enterohepatic species Helicobacter valdiviensis as a potential human intestinal pathogen.</title>
        <authorList>
            <person name="Fresia P."/>
            <person name="Jara R."/>
            <person name="Sierra R."/>
            <person name="Ferres I."/>
            <person name="Greif G."/>
            <person name="Iraola G."/>
            <person name="Collado L."/>
        </authorList>
    </citation>
    <scope>NUCLEOTIDE SEQUENCE [LARGE SCALE GENOMIC DNA]</scope>
    <source>
        <strain evidence="14 15">WBE14</strain>
    </source>
</reference>
<keyword evidence="3" id="KW-0819">tRNA processing</keyword>
<dbReference type="InterPro" id="IPR032828">
    <property type="entry name" value="PolyA_RNA-bd"/>
</dbReference>
<proteinExistence type="inferred from homology"/>
<evidence type="ECO:0000256" key="10">
    <source>
        <dbReference type="ARBA" id="ARBA00022884"/>
    </source>
</evidence>
<dbReference type="OrthoDB" id="9805698at2"/>
<dbReference type="GO" id="GO:0008033">
    <property type="term" value="P:tRNA processing"/>
    <property type="evidence" value="ECO:0007669"/>
    <property type="project" value="UniProtKB-KW"/>
</dbReference>
<dbReference type="Pfam" id="PF01743">
    <property type="entry name" value="PolyA_pol"/>
    <property type="match status" value="1"/>
</dbReference>
<dbReference type="SUPFAM" id="SSF81301">
    <property type="entry name" value="Nucleotidyltransferase"/>
    <property type="match status" value="1"/>
</dbReference>
<dbReference type="Proteomes" id="UP000249746">
    <property type="component" value="Unassembled WGS sequence"/>
</dbReference>
<evidence type="ECO:0000259" key="12">
    <source>
        <dbReference type="Pfam" id="PF01743"/>
    </source>
</evidence>
<keyword evidence="2 11" id="KW-0808">Transferase</keyword>
<evidence type="ECO:0000259" key="13">
    <source>
        <dbReference type="Pfam" id="PF12627"/>
    </source>
</evidence>
<dbReference type="CDD" id="cd05398">
    <property type="entry name" value="NT_ClassII-CCAase"/>
    <property type="match status" value="1"/>
</dbReference>
<dbReference type="InterPro" id="IPR043519">
    <property type="entry name" value="NT_sf"/>
</dbReference>
<evidence type="ECO:0000313" key="14">
    <source>
        <dbReference type="EMBL" id="PZT47604.1"/>
    </source>
</evidence>
<evidence type="ECO:0000313" key="15">
    <source>
        <dbReference type="Proteomes" id="UP000249746"/>
    </source>
</evidence>
<dbReference type="Gene3D" id="3.30.460.10">
    <property type="entry name" value="Beta Polymerase, domain 2"/>
    <property type="match status" value="1"/>
</dbReference>
<keyword evidence="15" id="KW-1185">Reference proteome</keyword>
<name>A0A2W6MSS3_9HELI</name>
<evidence type="ECO:0000256" key="11">
    <source>
        <dbReference type="RuleBase" id="RU003953"/>
    </source>
</evidence>
<comment type="cofactor">
    <cofactor evidence="1">
        <name>Mg(2+)</name>
        <dbReference type="ChEBI" id="CHEBI:18420"/>
    </cofactor>
</comment>
<feature type="domain" description="Poly A polymerase head" evidence="12">
    <location>
        <begin position="10"/>
        <end position="126"/>
    </location>
</feature>
<dbReference type="GO" id="GO:0016779">
    <property type="term" value="F:nucleotidyltransferase activity"/>
    <property type="evidence" value="ECO:0007669"/>
    <property type="project" value="UniProtKB-KW"/>
</dbReference>
<gene>
    <name evidence="14" type="ORF">B6S12_08220</name>
</gene>
<organism evidence="14 15">
    <name type="scientific">Helicobacter valdiviensis</name>
    <dbReference type="NCBI Taxonomy" id="1458358"/>
    <lineage>
        <taxon>Bacteria</taxon>
        <taxon>Pseudomonadati</taxon>
        <taxon>Campylobacterota</taxon>
        <taxon>Epsilonproteobacteria</taxon>
        <taxon>Campylobacterales</taxon>
        <taxon>Helicobacteraceae</taxon>
        <taxon>Helicobacter</taxon>
    </lineage>
</organism>
<evidence type="ECO:0008006" key="16">
    <source>
        <dbReference type="Google" id="ProtNLM"/>
    </source>
</evidence>
<evidence type="ECO:0000256" key="2">
    <source>
        <dbReference type="ARBA" id="ARBA00022679"/>
    </source>
</evidence>
<dbReference type="Gene3D" id="1.10.3090.10">
    <property type="entry name" value="cca-adding enzyme, domain 2"/>
    <property type="match status" value="1"/>
</dbReference>
<keyword evidence="7" id="KW-0692">RNA repair</keyword>
<keyword evidence="6" id="KW-0547">Nucleotide-binding</keyword>
<keyword evidence="10 11" id="KW-0694">RNA-binding</keyword>
<dbReference type="RefSeq" id="WP_111230325.1">
    <property type="nucleotide sequence ID" value="NZ_NBIU01000027.1"/>
</dbReference>
<dbReference type="GO" id="GO:0046872">
    <property type="term" value="F:metal ion binding"/>
    <property type="evidence" value="ECO:0007669"/>
    <property type="project" value="UniProtKB-KW"/>
</dbReference>
<accession>A0A2W6MSS3</accession>
<dbReference type="Pfam" id="PF12627">
    <property type="entry name" value="PolyA_pol_RNAbd"/>
    <property type="match status" value="1"/>
</dbReference>
<evidence type="ECO:0000256" key="3">
    <source>
        <dbReference type="ARBA" id="ARBA00022694"/>
    </source>
</evidence>
<evidence type="ECO:0000256" key="5">
    <source>
        <dbReference type="ARBA" id="ARBA00022723"/>
    </source>
</evidence>
<keyword evidence="9" id="KW-0460">Magnesium</keyword>
<dbReference type="EMBL" id="NBIU01000027">
    <property type="protein sequence ID" value="PZT47604.1"/>
    <property type="molecule type" value="Genomic_DNA"/>
</dbReference>
<dbReference type="PANTHER" id="PTHR47545">
    <property type="entry name" value="MULTIFUNCTIONAL CCA PROTEIN"/>
    <property type="match status" value="1"/>
</dbReference>
<dbReference type="SUPFAM" id="SSF81891">
    <property type="entry name" value="Poly A polymerase C-terminal region-like"/>
    <property type="match status" value="1"/>
</dbReference>
<dbReference type="GO" id="GO:0005524">
    <property type="term" value="F:ATP binding"/>
    <property type="evidence" value="ECO:0007669"/>
    <property type="project" value="UniProtKB-KW"/>
</dbReference>
<evidence type="ECO:0000256" key="7">
    <source>
        <dbReference type="ARBA" id="ARBA00022800"/>
    </source>
</evidence>
<protein>
    <recommendedName>
        <fullName evidence="16">Polynucleotide adenylyltransferase</fullName>
    </recommendedName>
</protein>
<evidence type="ECO:0000256" key="4">
    <source>
        <dbReference type="ARBA" id="ARBA00022695"/>
    </source>
</evidence>
<dbReference type="AlphaFoldDB" id="A0A2W6MSS3"/>
<comment type="similarity">
    <text evidence="11">Belongs to the tRNA nucleotidyltransferase/poly(A) polymerase family.</text>
</comment>
<dbReference type="InterPro" id="IPR002646">
    <property type="entry name" value="PolA_pol_head_dom"/>
</dbReference>
<feature type="domain" description="tRNA nucleotidyltransferase/poly(A) polymerase RNA and SrmB- binding" evidence="13">
    <location>
        <begin position="154"/>
        <end position="211"/>
    </location>
</feature>
<evidence type="ECO:0000256" key="6">
    <source>
        <dbReference type="ARBA" id="ARBA00022741"/>
    </source>
</evidence>
<keyword evidence="4" id="KW-0548">Nucleotidyltransferase</keyword>
<dbReference type="PANTHER" id="PTHR47545:SF1">
    <property type="entry name" value="MULTIFUNCTIONAL CCA PROTEIN"/>
    <property type="match status" value="1"/>
</dbReference>
<evidence type="ECO:0000256" key="9">
    <source>
        <dbReference type="ARBA" id="ARBA00022842"/>
    </source>
</evidence>
<comment type="caution">
    <text evidence="14">The sequence shown here is derived from an EMBL/GenBank/DDBJ whole genome shotgun (WGS) entry which is preliminary data.</text>
</comment>
<keyword evidence="5" id="KW-0479">Metal-binding</keyword>
<dbReference type="GO" id="GO:0042245">
    <property type="term" value="P:RNA repair"/>
    <property type="evidence" value="ECO:0007669"/>
    <property type="project" value="UniProtKB-KW"/>
</dbReference>